<evidence type="ECO:0000313" key="2">
    <source>
        <dbReference type="Proteomes" id="UP000318878"/>
    </source>
</evidence>
<dbReference type="Pfam" id="PF22785">
    <property type="entry name" value="Tc-R-P"/>
    <property type="match status" value="1"/>
</dbReference>
<evidence type="ECO:0000313" key="1">
    <source>
        <dbReference type="EMBL" id="TWT32643.1"/>
    </source>
</evidence>
<dbReference type="RefSeq" id="WP_146431832.1">
    <property type="nucleotide sequence ID" value="NZ_SJPF01000003.1"/>
</dbReference>
<comment type="caution">
    <text evidence="1">The sequence shown here is derived from an EMBL/GenBank/DDBJ whole genome shotgun (WGS) entry which is preliminary data.</text>
</comment>
<protein>
    <recommendedName>
        <fullName evidence="3">Dual specificity phosphatase, catalytic domain</fullName>
    </recommendedName>
</protein>
<dbReference type="SUPFAM" id="SSF52799">
    <property type="entry name" value="(Phosphotyrosine protein) phosphatases II"/>
    <property type="match status" value="1"/>
</dbReference>
<accession>A0A5C5V3V5</accession>
<name>A0A5C5V3V5_9BACT</name>
<dbReference type="OrthoDB" id="278239at2"/>
<dbReference type="EMBL" id="SJPF01000003">
    <property type="protein sequence ID" value="TWT32643.1"/>
    <property type="molecule type" value="Genomic_DNA"/>
</dbReference>
<evidence type="ECO:0008006" key="3">
    <source>
        <dbReference type="Google" id="ProtNLM"/>
    </source>
</evidence>
<sequence>MQELLRHRFWIANVVEARDLRRLHDLGAVAICDLAMEEPPIPLTRELIYCRIPILDGSGNSPATLKLAVATVVRLLDEQTPTLLFCSAGMSRSPSVAAIALAQVESRSPDEVLAELAERMPLQVSPHLWRDLLAVHAAG</sequence>
<reference evidence="1 2" key="1">
    <citation type="submission" date="2019-02" db="EMBL/GenBank/DDBJ databases">
        <title>Deep-cultivation of Planctomycetes and their phenomic and genomic characterization uncovers novel biology.</title>
        <authorList>
            <person name="Wiegand S."/>
            <person name="Jogler M."/>
            <person name="Boedeker C."/>
            <person name="Pinto D."/>
            <person name="Vollmers J."/>
            <person name="Rivas-Marin E."/>
            <person name="Kohn T."/>
            <person name="Peeters S.H."/>
            <person name="Heuer A."/>
            <person name="Rast P."/>
            <person name="Oberbeckmann S."/>
            <person name="Bunk B."/>
            <person name="Jeske O."/>
            <person name="Meyerdierks A."/>
            <person name="Storesund J.E."/>
            <person name="Kallscheuer N."/>
            <person name="Luecker S."/>
            <person name="Lage O.M."/>
            <person name="Pohl T."/>
            <person name="Merkel B.J."/>
            <person name="Hornburger P."/>
            <person name="Mueller R.-W."/>
            <person name="Bruemmer F."/>
            <person name="Labrenz M."/>
            <person name="Spormann A.M."/>
            <person name="Op Den Camp H."/>
            <person name="Overmann J."/>
            <person name="Amann R."/>
            <person name="Jetten M.S.M."/>
            <person name="Mascher T."/>
            <person name="Medema M.H."/>
            <person name="Devos D.P."/>
            <person name="Kaster A.-K."/>
            <person name="Ovreas L."/>
            <person name="Rohde M."/>
            <person name="Galperin M.Y."/>
            <person name="Jogler C."/>
        </authorList>
    </citation>
    <scope>NUCLEOTIDE SEQUENCE [LARGE SCALE GENOMIC DNA]</scope>
    <source>
        <strain evidence="1 2">Enr8</strain>
    </source>
</reference>
<gene>
    <name evidence="1" type="ORF">Enr8_24480</name>
</gene>
<keyword evidence="2" id="KW-1185">Reference proteome</keyword>
<dbReference type="InterPro" id="IPR029021">
    <property type="entry name" value="Prot-tyrosine_phosphatase-like"/>
</dbReference>
<organism evidence="1 2">
    <name type="scientific">Blastopirellula retiformator</name>
    <dbReference type="NCBI Taxonomy" id="2527970"/>
    <lineage>
        <taxon>Bacteria</taxon>
        <taxon>Pseudomonadati</taxon>
        <taxon>Planctomycetota</taxon>
        <taxon>Planctomycetia</taxon>
        <taxon>Pirellulales</taxon>
        <taxon>Pirellulaceae</taxon>
        <taxon>Blastopirellula</taxon>
    </lineage>
</organism>
<dbReference type="Proteomes" id="UP000318878">
    <property type="component" value="Unassembled WGS sequence"/>
</dbReference>
<proteinExistence type="predicted"/>
<dbReference type="Gene3D" id="3.90.190.10">
    <property type="entry name" value="Protein tyrosine phosphatase superfamily"/>
    <property type="match status" value="1"/>
</dbReference>
<dbReference type="AlphaFoldDB" id="A0A5C5V3V5"/>